<evidence type="ECO:0000256" key="5">
    <source>
        <dbReference type="ARBA" id="ARBA00022898"/>
    </source>
</evidence>
<reference evidence="11 12" key="1">
    <citation type="submission" date="2021-04" db="EMBL/GenBank/DDBJ databases">
        <authorList>
            <person name="Bliznina A."/>
        </authorList>
    </citation>
    <scope>NUCLEOTIDE SEQUENCE [LARGE SCALE GENOMIC DNA]</scope>
</reference>
<comment type="cofactor">
    <cofactor evidence="1">
        <name>pyridoxal 5'-phosphate</name>
        <dbReference type="ChEBI" id="CHEBI:597326"/>
    </cofactor>
</comment>
<feature type="compositionally biased region" description="Basic and acidic residues" evidence="8">
    <location>
        <begin position="1136"/>
        <end position="1150"/>
    </location>
</feature>
<feature type="compositionally biased region" description="Basic residues" evidence="8">
    <location>
        <begin position="1199"/>
        <end position="1214"/>
    </location>
</feature>
<dbReference type="InterPro" id="IPR015422">
    <property type="entry name" value="PyrdxlP-dep_Trfase_small"/>
</dbReference>
<feature type="region of interest" description="Disordered" evidence="8">
    <location>
        <begin position="1258"/>
        <end position="1284"/>
    </location>
</feature>
<dbReference type="Gene3D" id="3.90.1150.10">
    <property type="entry name" value="Aspartate Aminotransferase, domain 1"/>
    <property type="match status" value="1"/>
</dbReference>
<dbReference type="Pfam" id="PF20426">
    <property type="entry name" value="NBCH_WD40"/>
    <property type="match status" value="1"/>
</dbReference>
<gene>
    <name evidence="11" type="ORF">OKIOD_LOCUS5553</name>
</gene>
<dbReference type="InterPro" id="IPR001680">
    <property type="entry name" value="WD40_rpt"/>
</dbReference>
<evidence type="ECO:0000256" key="8">
    <source>
        <dbReference type="SAM" id="MobiDB-lite"/>
    </source>
</evidence>
<dbReference type="InterPro" id="IPR004839">
    <property type="entry name" value="Aminotransferase_I/II_large"/>
</dbReference>
<dbReference type="InterPro" id="IPR015421">
    <property type="entry name" value="PyrdxlP-dep_Trfase_major"/>
</dbReference>
<feature type="compositionally biased region" description="Basic residues" evidence="8">
    <location>
        <begin position="1089"/>
        <end position="1104"/>
    </location>
</feature>
<evidence type="ECO:0000259" key="9">
    <source>
        <dbReference type="Pfam" id="PF00155"/>
    </source>
</evidence>
<evidence type="ECO:0000313" key="12">
    <source>
        <dbReference type="Proteomes" id="UP001158576"/>
    </source>
</evidence>
<dbReference type="PANTHER" id="PTHR13693">
    <property type="entry name" value="CLASS II AMINOTRANSFERASE/8-AMINO-7-OXONONANOATE SYNTHASE"/>
    <property type="match status" value="1"/>
</dbReference>
<dbReference type="InterPro" id="IPR001917">
    <property type="entry name" value="Aminotrans_II_pyridoxalP_BS"/>
</dbReference>
<dbReference type="Pfam" id="PF00400">
    <property type="entry name" value="WD40"/>
    <property type="match status" value="2"/>
</dbReference>
<dbReference type="Gene3D" id="3.40.50.1110">
    <property type="entry name" value="SGNH hydrolase"/>
    <property type="match status" value="1"/>
</dbReference>
<organism evidence="11 12">
    <name type="scientific">Oikopleura dioica</name>
    <name type="common">Tunicate</name>
    <dbReference type="NCBI Taxonomy" id="34765"/>
    <lineage>
        <taxon>Eukaryota</taxon>
        <taxon>Metazoa</taxon>
        <taxon>Chordata</taxon>
        <taxon>Tunicata</taxon>
        <taxon>Appendicularia</taxon>
        <taxon>Copelata</taxon>
        <taxon>Oikopleuridae</taxon>
        <taxon>Oikopleura</taxon>
    </lineage>
</organism>
<feature type="region of interest" description="Disordered" evidence="8">
    <location>
        <begin position="1049"/>
        <end position="1241"/>
    </location>
</feature>
<dbReference type="SMART" id="SM00320">
    <property type="entry name" value="WD40"/>
    <property type="match status" value="4"/>
</dbReference>
<evidence type="ECO:0000256" key="7">
    <source>
        <dbReference type="ARBA" id="ARBA00048528"/>
    </source>
</evidence>
<comment type="catalytic activity">
    <reaction evidence="7">
        <text>L-serine + hexadecanoyl-CoA + H(+) = 3-oxosphinganine + CO2 + CoA</text>
        <dbReference type="Rhea" id="RHEA:14761"/>
        <dbReference type="ChEBI" id="CHEBI:15378"/>
        <dbReference type="ChEBI" id="CHEBI:16526"/>
        <dbReference type="ChEBI" id="CHEBI:33384"/>
        <dbReference type="ChEBI" id="CHEBI:57287"/>
        <dbReference type="ChEBI" id="CHEBI:57379"/>
        <dbReference type="ChEBI" id="CHEBI:58299"/>
        <dbReference type="EC" id="2.3.1.50"/>
    </reaction>
</comment>
<dbReference type="InterPro" id="IPR015943">
    <property type="entry name" value="WD40/YVTN_repeat-like_dom_sf"/>
</dbReference>
<feature type="compositionally biased region" description="Basic residues" evidence="8">
    <location>
        <begin position="1113"/>
        <end position="1135"/>
    </location>
</feature>
<dbReference type="EMBL" id="OU015569">
    <property type="protein sequence ID" value="CAG5095025.1"/>
    <property type="molecule type" value="Genomic_DNA"/>
</dbReference>
<dbReference type="Gene3D" id="2.130.10.10">
    <property type="entry name" value="YVTN repeat-like/Quinoprotein amine dehydrogenase"/>
    <property type="match status" value="1"/>
</dbReference>
<feature type="domain" description="Aminotransferase class I/classII large" evidence="9">
    <location>
        <begin position="426"/>
        <end position="730"/>
    </location>
</feature>
<evidence type="ECO:0000256" key="1">
    <source>
        <dbReference type="ARBA" id="ARBA00001933"/>
    </source>
</evidence>
<sequence length="1344" mass="151692">MQSSVGYLTAGDCCYSITESGQLGTHYLQVRPGLHSDGGFKFTKCSNHSNINSAQKINVRKLARKQVAISPDGKMIFTGGHWDNSVRGYSVSERKTTFHSLWHSDIISCLAIDRYGRRLITGSVDRSCCIWIIGEDITSKPAITLYGHKSPVVDVAISSELDMCVTAGADGICNVHTVRKGVFVRTLSSTNQGLSSITALSLSSEGYIVFSSLNLKNNMSYLHLYSVNGKILAVDCIDNKIELMETENDRLVTADKEGLLEIRCLTSLEVLKSFSLQEKVHDVHLTKNGSHILVASGQGEVCVLGPVSQTFMASKVEEEFEQPPLWVLIVMYYNYTCMYIFGYIADFLRAFNIGKPKKLAQDLKRNEGFAPLHDEFASFFTRNVYMRVRDRFNMPIQSVPGDTFDLMERKSDDQNWTYYFTGKAKKALNFGSYNYLGFAENTGKCAEMAEKTTEEMGCTLSSPRSELGTTEKHVELEALWSAFLGVEATLTFGMGFATNSMNIPAIAGPGCLILSDELNHASLVLGIRLSGAKTIVYKHNDMEDLENHLRNAIINGQDRTFRPYKKIILVVEGIYSMEGSVVNLKRLIELKKKYKAYLYLDEAHSIGALGAGGRGVVQHFDCDVNDVDIMMGTFTKSFGAAGGYISGKKEIINYLRKTSHAHKYACSMSPGVCEQVIQAIEQVSSGRGKRRLIQLRDNSLYFRRKLKDLGVIVFGNDFSPVVPMLLSSNYAELLLIEIEEAAEEAKLDFPMTKLEWKGCPRSNKIEDIEVLLIGDSMIKSINCEQFRNTTWLYAYPGITAEQLRFHLQNEVGLPPPSKIGVVYIHVGTNNVSTLREQKAGPAIIHEQKGVISIVQQIYKSAVVLCGAILPRYDQENPRAIEVNKAIEKYCLDAKNPQLQYVDLWDRFYNQSDLYRYAQTMNRRNLDPDPVHLSDKGVQYLQQEIRKDIEKAVKLKLTLKTNVGEVMTTEEWRRFRTMTCNDRMTPRFKVTNYREGANTKDQVVPYRGPQLSYSTPIAAVNPLPAVQEPKTTDAQSPSADVDYRKLSTKILPEKPKQSSPNLSAPVAKTSPTAPRAKQSVNNNYRQQHIEKRRRSSKSPTRRKRLGSPDPSPEKRKRRRSTSRSRRSRSRSSKRRQKDTPPRRSRRSLEVRKTRRRKRSSSSSDRSPERRSSSSKPSRKRRSNELSRKSRSRSPIARRSSNSRRRSSSRQRRKPRSPSPKVPTDSSNVESSSSSESEQSEQEKTAILFTQALLKERLKRKRAVQKKTPPRQKSKPVLDSSCDSDEEVYLTPTKKQVQRKGVTKASLEERLREKKVHRTVKITMKAVSLAAHASDDDEILTDTEFD</sequence>
<dbReference type="SUPFAM" id="SSF52266">
    <property type="entry name" value="SGNH hydrolase"/>
    <property type="match status" value="1"/>
</dbReference>
<dbReference type="EC" id="2.3.1.50" evidence="3"/>
<evidence type="ECO:0000256" key="6">
    <source>
        <dbReference type="ARBA" id="ARBA00023315"/>
    </source>
</evidence>
<dbReference type="Proteomes" id="UP001158576">
    <property type="component" value="Chromosome XSR"/>
</dbReference>
<dbReference type="InterPro" id="IPR015424">
    <property type="entry name" value="PyrdxlP-dep_Trfase"/>
</dbReference>
<feature type="compositionally biased region" description="Low complexity" evidence="8">
    <location>
        <begin position="1224"/>
        <end position="1235"/>
    </location>
</feature>
<dbReference type="InterPro" id="IPR036322">
    <property type="entry name" value="WD40_repeat_dom_sf"/>
</dbReference>
<dbReference type="InterPro" id="IPR036514">
    <property type="entry name" value="SGNH_hydro_sf"/>
</dbReference>
<name>A0ABN7SCC7_OIKDI</name>
<dbReference type="SUPFAM" id="SSF53383">
    <property type="entry name" value="PLP-dependent transferases"/>
    <property type="match status" value="1"/>
</dbReference>
<evidence type="ECO:0000313" key="11">
    <source>
        <dbReference type="EMBL" id="CAG5095025.1"/>
    </source>
</evidence>
<dbReference type="SUPFAM" id="SSF50978">
    <property type="entry name" value="WD40 repeat-like"/>
    <property type="match status" value="1"/>
</dbReference>
<dbReference type="InterPro" id="IPR046851">
    <property type="entry name" value="NBCH_WD40"/>
</dbReference>
<dbReference type="PROSITE" id="PS00599">
    <property type="entry name" value="AA_TRANSFER_CLASS_2"/>
    <property type="match status" value="1"/>
</dbReference>
<keyword evidence="12" id="KW-1185">Reference proteome</keyword>
<evidence type="ECO:0000259" key="10">
    <source>
        <dbReference type="Pfam" id="PF20426"/>
    </source>
</evidence>
<dbReference type="Gene3D" id="3.40.640.10">
    <property type="entry name" value="Type I PLP-dependent aspartate aminotransferase-like (Major domain)"/>
    <property type="match status" value="1"/>
</dbReference>
<feature type="domain" description="Neurobeachin beta-propeller" evidence="10">
    <location>
        <begin position="137"/>
        <end position="288"/>
    </location>
</feature>
<dbReference type="InterPro" id="IPR050087">
    <property type="entry name" value="AON_synthase_class-II"/>
</dbReference>
<comment type="similarity">
    <text evidence="2">Belongs to the class-II pyridoxal-phosphate-dependent aminotransferase family.</text>
</comment>
<evidence type="ECO:0000256" key="4">
    <source>
        <dbReference type="ARBA" id="ARBA00022679"/>
    </source>
</evidence>
<dbReference type="Pfam" id="PF00155">
    <property type="entry name" value="Aminotran_1_2"/>
    <property type="match status" value="1"/>
</dbReference>
<feature type="compositionally biased region" description="Basic residues" evidence="8">
    <location>
        <begin position="1258"/>
        <end position="1272"/>
    </location>
</feature>
<evidence type="ECO:0000256" key="3">
    <source>
        <dbReference type="ARBA" id="ARBA00013220"/>
    </source>
</evidence>
<keyword evidence="6" id="KW-0012">Acyltransferase</keyword>
<keyword evidence="5" id="KW-0663">Pyridoxal phosphate</keyword>
<proteinExistence type="inferred from homology"/>
<dbReference type="PANTHER" id="PTHR13693:SF3">
    <property type="entry name" value="LD36009P"/>
    <property type="match status" value="1"/>
</dbReference>
<accession>A0ABN7SCC7</accession>
<keyword evidence="4" id="KW-0808">Transferase</keyword>
<evidence type="ECO:0000256" key="2">
    <source>
        <dbReference type="ARBA" id="ARBA00008392"/>
    </source>
</evidence>
<protein>
    <recommendedName>
        <fullName evidence="3">serine C-palmitoyltransferase</fullName>
        <ecNumber evidence="3">2.3.1.50</ecNumber>
    </recommendedName>
</protein>